<dbReference type="RefSeq" id="WP_332288906.1">
    <property type="nucleotide sequence ID" value="NZ_JAZIBG010000020.1"/>
</dbReference>
<evidence type="ECO:0000313" key="7">
    <source>
        <dbReference type="EMBL" id="MEF7613966.1"/>
    </source>
</evidence>
<protein>
    <submittedName>
        <fullName evidence="7">LapA family protein</fullName>
    </submittedName>
</protein>
<name>A0AAW9Q4T8_9BURK</name>
<keyword evidence="4 5" id="KW-0472">Membrane</keyword>
<keyword evidence="1" id="KW-1003">Cell membrane</keyword>
<keyword evidence="2 5" id="KW-0812">Transmembrane</keyword>
<dbReference type="AlphaFoldDB" id="A0AAW9Q4T8"/>
<evidence type="ECO:0000256" key="4">
    <source>
        <dbReference type="ARBA" id="ARBA00023136"/>
    </source>
</evidence>
<dbReference type="EMBL" id="JAZIBG010000020">
    <property type="protein sequence ID" value="MEF7613966.1"/>
    <property type="molecule type" value="Genomic_DNA"/>
</dbReference>
<accession>A0AAW9Q4T8</accession>
<evidence type="ECO:0000313" key="8">
    <source>
        <dbReference type="Proteomes" id="UP001336250"/>
    </source>
</evidence>
<reference evidence="7 8" key="1">
    <citation type="submission" date="2024-02" db="EMBL/GenBank/DDBJ databases">
        <title>Genome sequence of Aquincola sp. MAHUQ-54.</title>
        <authorList>
            <person name="Huq M.A."/>
        </authorList>
    </citation>
    <scope>NUCLEOTIDE SEQUENCE [LARGE SCALE GENOMIC DNA]</scope>
    <source>
        <strain evidence="7 8">MAHUQ-54</strain>
    </source>
</reference>
<dbReference type="GO" id="GO:0005886">
    <property type="term" value="C:plasma membrane"/>
    <property type="evidence" value="ECO:0007669"/>
    <property type="project" value="InterPro"/>
</dbReference>
<gene>
    <name evidence="7" type="ORF">V4F39_08595</name>
</gene>
<evidence type="ECO:0000259" key="6">
    <source>
        <dbReference type="Pfam" id="PF06305"/>
    </source>
</evidence>
<feature type="domain" description="Lipopolysaccharide assembly protein A" evidence="6">
    <location>
        <begin position="22"/>
        <end position="73"/>
    </location>
</feature>
<feature type="transmembrane region" description="Helical" evidence="5">
    <location>
        <begin position="42"/>
        <end position="65"/>
    </location>
</feature>
<evidence type="ECO:0000256" key="1">
    <source>
        <dbReference type="ARBA" id="ARBA00022475"/>
    </source>
</evidence>
<evidence type="ECO:0000256" key="5">
    <source>
        <dbReference type="SAM" id="Phobius"/>
    </source>
</evidence>
<proteinExistence type="predicted"/>
<evidence type="ECO:0000256" key="2">
    <source>
        <dbReference type="ARBA" id="ARBA00022692"/>
    </source>
</evidence>
<dbReference type="Proteomes" id="UP001336250">
    <property type="component" value="Unassembled WGS sequence"/>
</dbReference>
<keyword evidence="8" id="KW-1185">Reference proteome</keyword>
<keyword evidence="3 5" id="KW-1133">Transmembrane helix</keyword>
<sequence length="107" mass="11870">MRILVWLVRAFVFFALFAFALNNQQEAIVRWFFGVEWRAPMVIIVLVAFAAGCTIGVLAMVPSWWRHRRVARRIAPEPVATAPAAPAAIAVPPAETAIPEHPPRDGL</sequence>
<evidence type="ECO:0000256" key="3">
    <source>
        <dbReference type="ARBA" id="ARBA00022989"/>
    </source>
</evidence>
<organism evidence="7 8">
    <name type="scientific">Aquincola agrisoli</name>
    <dbReference type="NCBI Taxonomy" id="3119538"/>
    <lineage>
        <taxon>Bacteria</taxon>
        <taxon>Pseudomonadati</taxon>
        <taxon>Pseudomonadota</taxon>
        <taxon>Betaproteobacteria</taxon>
        <taxon>Burkholderiales</taxon>
        <taxon>Sphaerotilaceae</taxon>
        <taxon>Aquincola</taxon>
    </lineage>
</organism>
<comment type="caution">
    <text evidence="7">The sequence shown here is derived from an EMBL/GenBank/DDBJ whole genome shotgun (WGS) entry which is preliminary data.</text>
</comment>
<dbReference type="InterPro" id="IPR010445">
    <property type="entry name" value="LapA_dom"/>
</dbReference>
<dbReference type="Pfam" id="PF06305">
    <property type="entry name" value="LapA_dom"/>
    <property type="match status" value="1"/>
</dbReference>